<reference evidence="3" key="1">
    <citation type="journal article" date="2023" name="Plant J.">
        <title>The genome of the king protea, Protea cynaroides.</title>
        <authorList>
            <person name="Chang J."/>
            <person name="Duong T.A."/>
            <person name="Schoeman C."/>
            <person name="Ma X."/>
            <person name="Roodt D."/>
            <person name="Barker N."/>
            <person name="Li Z."/>
            <person name="Van de Peer Y."/>
            <person name="Mizrachi E."/>
        </authorList>
    </citation>
    <scope>NUCLEOTIDE SEQUENCE</scope>
    <source>
        <tissue evidence="3">Young leaves</tissue>
    </source>
</reference>
<dbReference type="OrthoDB" id="1937240at2759"/>
<feature type="region of interest" description="Disordered" evidence="1">
    <location>
        <begin position="89"/>
        <end position="124"/>
    </location>
</feature>
<evidence type="ECO:0000313" key="3">
    <source>
        <dbReference type="EMBL" id="KAJ4960640.1"/>
    </source>
</evidence>
<feature type="compositionally biased region" description="Polar residues" evidence="1">
    <location>
        <begin position="102"/>
        <end position="112"/>
    </location>
</feature>
<dbReference type="Proteomes" id="UP001141806">
    <property type="component" value="Unassembled WGS sequence"/>
</dbReference>
<name>A0A9Q0H9K7_9MAGN</name>
<sequence>MEILKSTCLVLALLFTSLALRNSFVHARQAADMVTVTNGADTVFVLKELFEGVRAAAAVTAKKRSGGRKLVMGSILMKDMMEEEEAVINGKTPKISGKDRNASNQPLGTSQKHMNDQKSRDLSKPKALKTMASQLKSQDSEAVSNCGSLECSSTSRKLVSPEYHDHFQQSKSKKLLEAANQIVSLIHMDYAGMQRPSRKPPINNHEPLSRSPKP</sequence>
<evidence type="ECO:0000256" key="2">
    <source>
        <dbReference type="SAM" id="SignalP"/>
    </source>
</evidence>
<protein>
    <submittedName>
        <fullName evidence="3">Uncharacterized protein</fullName>
    </submittedName>
</protein>
<feature type="compositionally biased region" description="Basic and acidic residues" evidence="1">
    <location>
        <begin position="113"/>
        <end position="124"/>
    </location>
</feature>
<organism evidence="3 4">
    <name type="scientific">Protea cynaroides</name>
    <dbReference type="NCBI Taxonomy" id="273540"/>
    <lineage>
        <taxon>Eukaryota</taxon>
        <taxon>Viridiplantae</taxon>
        <taxon>Streptophyta</taxon>
        <taxon>Embryophyta</taxon>
        <taxon>Tracheophyta</taxon>
        <taxon>Spermatophyta</taxon>
        <taxon>Magnoliopsida</taxon>
        <taxon>Proteales</taxon>
        <taxon>Proteaceae</taxon>
        <taxon>Protea</taxon>
    </lineage>
</organism>
<gene>
    <name evidence="3" type="ORF">NE237_020550</name>
</gene>
<accession>A0A9Q0H9K7</accession>
<dbReference type="InterPro" id="IPR038804">
    <property type="entry name" value="RGF3"/>
</dbReference>
<comment type="caution">
    <text evidence="3">The sequence shown here is derived from an EMBL/GenBank/DDBJ whole genome shotgun (WGS) entry which is preliminary data.</text>
</comment>
<evidence type="ECO:0000256" key="1">
    <source>
        <dbReference type="SAM" id="MobiDB-lite"/>
    </source>
</evidence>
<dbReference type="GO" id="GO:0008083">
    <property type="term" value="F:growth factor activity"/>
    <property type="evidence" value="ECO:0007669"/>
    <property type="project" value="InterPro"/>
</dbReference>
<feature type="signal peptide" evidence="2">
    <location>
        <begin position="1"/>
        <end position="27"/>
    </location>
</feature>
<dbReference type="PANTHER" id="PTHR36313">
    <property type="entry name" value="ROOT MERISTEM GROWTH FACTOR 2"/>
    <property type="match status" value="1"/>
</dbReference>
<dbReference type="AlphaFoldDB" id="A0A9Q0H9K7"/>
<evidence type="ECO:0000313" key="4">
    <source>
        <dbReference type="Proteomes" id="UP001141806"/>
    </source>
</evidence>
<dbReference type="PANTHER" id="PTHR36313:SF7">
    <property type="entry name" value="OS09G0474600 PROTEIN"/>
    <property type="match status" value="1"/>
</dbReference>
<dbReference type="GO" id="GO:0010082">
    <property type="term" value="P:regulation of root meristem growth"/>
    <property type="evidence" value="ECO:0007669"/>
    <property type="project" value="InterPro"/>
</dbReference>
<feature type="chain" id="PRO_5040148351" evidence="2">
    <location>
        <begin position="28"/>
        <end position="214"/>
    </location>
</feature>
<keyword evidence="2" id="KW-0732">Signal</keyword>
<dbReference type="EMBL" id="JAMYWD010000009">
    <property type="protein sequence ID" value="KAJ4960640.1"/>
    <property type="molecule type" value="Genomic_DNA"/>
</dbReference>
<proteinExistence type="predicted"/>
<feature type="region of interest" description="Disordered" evidence="1">
    <location>
        <begin position="191"/>
        <end position="214"/>
    </location>
</feature>
<keyword evidence="4" id="KW-1185">Reference proteome</keyword>